<dbReference type="AlphaFoldDB" id="A0A835UGB3"/>
<organism evidence="1 2">
    <name type="scientific">Vanilla planifolia</name>
    <name type="common">Vanilla</name>
    <dbReference type="NCBI Taxonomy" id="51239"/>
    <lineage>
        <taxon>Eukaryota</taxon>
        <taxon>Viridiplantae</taxon>
        <taxon>Streptophyta</taxon>
        <taxon>Embryophyta</taxon>
        <taxon>Tracheophyta</taxon>
        <taxon>Spermatophyta</taxon>
        <taxon>Magnoliopsida</taxon>
        <taxon>Liliopsida</taxon>
        <taxon>Asparagales</taxon>
        <taxon>Orchidaceae</taxon>
        <taxon>Vanilloideae</taxon>
        <taxon>Vanilleae</taxon>
        <taxon>Vanilla</taxon>
    </lineage>
</organism>
<evidence type="ECO:0000313" key="1">
    <source>
        <dbReference type="EMBL" id="KAG0460597.1"/>
    </source>
</evidence>
<protein>
    <submittedName>
        <fullName evidence="1">Uncharacterized protein</fullName>
    </submittedName>
</protein>
<comment type="caution">
    <text evidence="1">The sequence shown here is derived from an EMBL/GenBank/DDBJ whole genome shotgun (WGS) entry which is preliminary data.</text>
</comment>
<name>A0A835UGB3_VANPL</name>
<proteinExistence type="predicted"/>
<dbReference type="EMBL" id="JADCNL010000011">
    <property type="protein sequence ID" value="KAG0460597.1"/>
    <property type="molecule type" value="Genomic_DNA"/>
</dbReference>
<accession>A0A835UGB3</accession>
<dbReference type="Proteomes" id="UP000636800">
    <property type="component" value="Chromosome 11"/>
</dbReference>
<gene>
    <name evidence="1" type="ORF">HPP92_020894</name>
</gene>
<keyword evidence="2" id="KW-1185">Reference proteome</keyword>
<evidence type="ECO:0000313" key="2">
    <source>
        <dbReference type="Proteomes" id="UP000636800"/>
    </source>
</evidence>
<reference evidence="1 2" key="1">
    <citation type="journal article" date="2020" name="Nat. Food">
        <title>A phased Vanilla planifolia genome enables genetic improvement of flavour and production.</title>
        <authorList>
            <person name="Hasing T."/>
            <person name="Tang H."/>
            <person name="Brym M."/>
            <person name="Khazi F."/>
            <person name="Huang T."/>
            <person name="Chambers A.H."/>
        </authorList>
    </citation>
    <scope>NUCLEOTIDE SEQUENCE [LARGE SCALE GENOMIC DNA]</scope>
    <source>
        <tissue evidence="1">Leaf</tissue>
    </source>
</reference>
<sequence length="63" mass="6921">MSTPQKQSTKRTHDQRHPVHLLDNADPCHFELTGTGIPSDASCGTFPHPTAEIRLARTSLEPS</sequence>
<dbReference type="OrthoDB" id="1907705at2759"/>